<comment type="caution">
    <text evidence="8">The sequence shown here is derived from an EMBL/GenBank/DDBJ whole genome shotgun (WGS) entry which is preliminary data.</text>
</comment>
<feature type="domain" description="Ig-like" evidence="7">
    <location>
        <begin position="29"/>
        <end position="126"/>
    </location>
</feature>
<sequence>MVETQKALLLVVLAVLAYPNDIFGGAYQPEFAGPLTNLTISLGRDATFTCLVKHLGGYRVGWLKADTKAIQAIHDHVITHNKRISVSHSDHTIWNLNIKAVQLEDEGLYMCQINTDPMKSQTGMLTVVVPPDFVLEDTSSDVNIGEGGQVKLTCRARGIPRPRVSWRREDGKGIIIREPAGSALNQKSHAVPLLFSPPPPPPPPPPSSPSRCRGFQVADLLNLAENLTLVFYLRLRPILNRLVVWHTNTSRFNEPYTSRRPPHPRPHPPPPPPPPPPSPSPSLPSPRPHPRRRPRPRPHPHPHPHPPHPPPPQRPLIVVGVTIQTEFYGEELNLTKVSRTEMGIYLCIASNGIPPAVSKRISINVHFPPAIHVPNQLVGAPLGTDVVLECYVEASPMSINYWIKEKGITMFTTCKQILYPFSPFVRKGMMIISSTQHVVDVIEKSPFEVRMTLTIKNLQKHDVGTYLCAAKNSLGEVDSTIRLYEIPGPAKTELATWASFYDETNNKIPYGQTEMNKAENNSVYMENSLLHGSNHARLPPTLATALPTSVKIDKKRPTMSVSSYATDLTIRHNALFLLLLSFSITMPRWSQ</sequence>
<feature type="region of interest" description="Disordered" evidence="5">
    <location>
        <begin position="252"/>
        <end position="315"/>
    </location>
</feature>
<feature type="chain" id="PRO_5044776954" evidence="6">
    <location>
        <begin position="25"/>
        <end position="591"/>
    </location>
</feature>
<feature type="compositionally biased region" description="Basic residues" evidence="5">
    <location>
        <begin position="288"/>
        <end position="306"/>
    </location>
</feature>
<keyword evidence="2" id="KW-0677">Repeat</keyword>
<evidence type="ECO:0000313" key="8">
    <source>
        <dbReference type="EMBL" id="KAL2745656.1"/>
    </source>
</evidence>
<organism evidence="8 9">
    <name type="scientific">Vespula maculifrons</name>
    <name type="common">Eastern yellow jacket</name>
    <name type="synonym">Wasp</name>
    <dbReference type="NCBI Taxonomy" id="7453"/>
    <lineage>
        <taxon>Eukaryota</taxon>
        <taxon>Metazoa</taxon>
        <taxon>Ecdysozoa</taxon>
        <taxon>Arthropoda</taxon>
        <taxon>Hexapoda</taxon>
        <taxon>Insecta</taxon>
        <taxon>Pterygota</taxon>
        <taxon>Neoptera</taxon>
        <taxon>Endopterygota</taxon>
        <taxon>Hymenoptera</taxon>
        <taxon>Apocrita</taxon>
        <taxon>Aculeata</taxon>
        <taxon>Vespoidea</taxon>
        <taxon>Vespidae</taxon>
        <taxon>Vespinae</taxon>
        <taxon>Vespula</taxon>
    </lineage>
</organism>
<evidence type="ECO:0000256" key="3">
    <source>
        <dbReference type="ARBA" id="ARBA00023157"/>
    </source>
</evidence>
<dbReference type="InterPro" id="IPR003599">
    <property type="entry name" value="Ig_sub"/>
</dbReference>
<keyword evidence="3" id="KW-1015">Disulfide bond</keyword>
<name>A0ABD2CKS6_VESMC</name>
<feature type="domain" description="Ig-like" evidence="7">
    <location>
        <begin position="131"/>
        <end position="169"/>
    </location>
</feature>
<dbReference type="PROSITE" id="PS50835">
    <property type="entry name" value="IG_LIKE"/>
    <property type="match status" value="3"/>
</dbReference>
<dbReference type="Gene3D" id="2.60.40.10">
    <property type="entry name" value="Immunoglobulins"/>
    <property type="match status" value="4"/>
</dbReference>
<feature type="region of interest" description="Disordered" evidence="5">
    <location>
        <begin position="191"/>
        <end position="212"/>
    </location>
</feature>
<evidence type="ECO:0000313" key="9">
    <source>
        <dbReference type="Proteomes" id="UP001607303"/>
    </source>
</evidence>
<dbReference type="InterPro" id="IPR036179">
    <property type="entry name" value="Ig-like_dom_sf"/>
</dbReference>
<dbReference type="InterPro" id="IPR003598">
    <property type="entry name" value="Ig_sub2"/>
</dbReference>
<dbReference type="InterPro" id="IPR007110">
    <property type="entry name" value="Ig-like_dom"/>
</dbReference>
<feature type="domain" description="Ig-like" evidence="7">
    <location>
        <begin position="368"/>
        <end position="484"/>
    </location>
</feature>
<dbReference type="InterPro" id="IPR013098">
    <property type="entry name" value="Ig_I-set"/>
</dbReference>
<dbReference type="SUPFAM" id="SSF48726">
    <property type="entry name" value="Immunoglobulin"/>
    <property type="match status" value="3"/>
</dbReference>
<keyword evidence="1 6" id="KW-0732">Signal</keyword>
<evidence type="ECO:0000256" key="1">
    <source>
        <dbReference type="ARBA" id="ARBA00022729"/>
    </source>
</evidence>
<protein>
    <submittedName>
        <fullName evidence="8">Lachesin-like isoform X1</fullName>
    </submittedName>
</protein>
<dbReference type="EMBL" id="JAYRBN010000041">
    <property type="protein sequence ID" value="KAL2745656.1"/>
    <property type="molecule type" value="Genomic_DNA"/>
</dbReference>
<dbReference type="Pfam" id="PF07679">
    <property type="entry name" value="I-set"/>
    <property type="match status" value="1"/>
</dbReference>
<evidence type="ECO:0000259" key="7">
    <source>
        <dbReference type="PROSITE" id="PS50835"/>
    </source>
</evidence>
<dbReference type="PANTHER" id="PTHR12231:SF255">
    <property type="entry name" value="DPR-INTERACTING PROTEIN ALPHA, ISOFORM A"/>
    <property type="match status" value="1"/>
</dbReference>
<accession>A0ABD2CKS6</accession>
<evidence type="ECO:0000256" key="4">
    <source>
        <dbReference type="ARBA" id="ARBA00023319"/>
    </source>
</evidence>
<evidence type="ECO:0000256" key="6">
    <source>
        <dbReference type="SAM" id="SignalP"/>
    </source>
</evidence>
<keyword evidence="9" id="KW-1185">Reference proteome</keyword>
<feature type="compositionally biased region" description="Pro residues" evidence="5">
    <location>
        <begin position="195"/>
        <end position="208"/>
    </location>
</feature>
<gene>
    <name evidence="8" type="ORF">V1477_006047</name>
</gene>
<reference evidence="8 9" key="1">
    <citation type="journal article" date="2024" name="Ann. Entomol. Soc. Am.">
        <title>Genomic analyses of the southern and eastern yellowjacket wasps (Hymenoptera: Vespidae) reveal evolutionary signatures of social life.</title>
        <authorList>
            <person name="Catto M.A."/>
            <person name="Caine P.B."/>
            <person name="Orr S.E."/>
            <person name="Hunt B.G."/>
            <person name="Goodisman M.A.D."/>
        </authorList>
    </citation>
    <scope>NUCLEOTIDE SEQUENCE [LARGE SCALE GENOMIC DNA]</scope>
    <source>
        <strain evidence="8">232</strain>
        <tissue evidence="8">Head and thorax</tissue>
    </source>
</reference>
<dbReference type="Proteomes" id="UP001607303">
    <property type="component" value="Unassembled WGS sequence"/>
</dbReference>
<dbReference type="InterPro" id="IPR051170">
    <property type="entry name" value="Neural/epithelial_adhesion"/>
</dbReference>
<dbReference type="PANTHER" id="PTHR12231">
    <property type="entry name" value="CTX-RELATED TYPE I TRANSMEMBRANE PROTEIN"/>
    <property type="match status" value="1"/>
</dbReference>
<evidence type="ECO:0000256" key="2">
    <source>
        <dbReference type="ARBA" id="ARBA00022737"/>
    </source>
</evidence>
<dbReference type="SMART" id="SM00408">
    <property type="entry name" value="IGc2"/>
    <property type="match status" value="3"/>
</dbReference>
<feature type="compositionally biased region" description="Pro residues" evidence="5">
    <location>
        <begin position="267"/>
        <end position="287"/>
    </location>
</feature>
<dbReference type="InterPro" id="IPR013783">
    <property type="entry name" value="Ig-like_fold"/>
</dbReference>
<keyword evidence="4" id="KW-0393">Immunoglobulin domain</keyword>
<feature type="signal peptide" evidence="6">
    <location>
        <begin position="1"/>
        <end position="24"/>
    </location>
</feature>
<dbReference type="Pfam" id="PF13927">
    <property type="entry name" value="Ig_3"/>
    <property type="match status" value="1"/>
</dbReference>
<evidence type="ECO:0000256" key="5">
    <source>
        <dbReference type="SAM" id="MobiDB-lite"/>
    </source>
</evidence>
<proteinExistence type="predicted"/>
<dbReference type="AlphaFoldDB" id="A0ABD2CKS6"/>
<dbReference type="SMART" id="SM00409">
    <property type="entry name" value="IG"/>
    <property type="match status" value="3"/>
</dbReference>